<dbReference type="Pfam" id="PF17198">
    <property type="entry name" value="AveC_like"/>
    <property type="match status" value="1"/>
</dbReference>
<protein>
    <recommendedName>
        <fullName evidence="4">Spirocyclase, AveC family</fullName>
    </recommendedName>
</protein>
<keyword evidence="1" id="KW-0472">Membrane</keyword>
<sequence length="320" mass="36278">MSALLSDTSSRTGRLRRLTYFWPVLGAASLLLACYSLGRWLAGGVSSVSPGDDPMPTAQLVLMHALEWIQFAAFLAIVGWVVVRPLIQRRPLGFDGLFVIAAFLLNYWDVMDNYWTFSFQYNAHHLNVGSWGGYIPGWQSPQPELWVVPIGFVFGAYTWAFFLAVTSGCALLTYVQNRHPSWGPVRAFGLVFVSNMFIEAIAENVYLRIGAIANIRPYEALTLWDGTQFAWPVYNPILFSLVWTTLTAFRWYRDQDGLTFVERGLPAGRTGQYPSTILRFFAIFAFLQVTYLLLYFLPWNVFAAMRTAPPNVFPSYFPVP</sequence>
<keyword evidence="3" id="KW-1185">Reference proteome</keyword>
<feature type="transmembrane region" description="Helical" evidence="1">
    <location>
        <begin position="92"/>
        <end position="108"/>
    </location>
</feature>
<dbReference type="InterPro" id="IPR033459">
    <property type="entry name" value="AveC-like"/>
</dbReference>
<feature type="transmembrane region" description="Helical" evidence="1">
    <location>
        <begin position="20"/>
        <end position="41"/>
    </location>
</feature>
<accession>A0AAD1HH83</accession>
<dbReference type="KEGG" id="mmor:MMOR_56810"/>
<reference evidence="2 3" key="1">
    <citation type="journal article" date="2019" name="Emerg. Microbes Infect.">
        <title>Comprehensive subspecies identification of 175 nontuberculous mycobacteria species based on 7547 genomic profiles.</title>
        <authorList>
            <person name="Matsumoto Y."/>
            <person name="Kinjo T."/>
            <person name="Motooka D."/>
            <person name="Nabeya D."/>
            <person name="Jung N."/>
            <person name="Uechi K."/>
            <person name="Horii T."/>
            <person name="Iida T."/>
            <person name="Fujita J."/>
            <person name="Nakamura S."/>
        </authorList>
    </citation>
    <scope>NUCLEOTIDE SEQUENCE [LARGE SCALE GENOMIC DNA]</scope>
    <source>
        <strain evidence="2 3">JCM 6375</strain>
    </source>
</reference>
<dbReference type="EMBL" id="AP022560">
    <property type="protein sequence ID" value="BBX04745.1"/>
    <property type="molecule type" value="Genomic_DNA"/>
</dbReference>
<feature type="transmembrane region" description="Helical" evidence="1">
    <location>
        <begin position="146"/>
        <end position="175"/>
    </location>
</feature>
<gene>
    <name evidence="2" type="ORF">MMOR_56810</name>
</gene>
<evidence type="ECO:0008006" key="4">
    <source>
        <dbReference type="Google" id="ProtNLM"/>
    </source>
</evidence>
<proteinExistence type="predicted"/>
<dbReference type="AlphaFoldDB" id="A0AAD1HH83"/>
<keyword evidence="1" id="KW-0812">Transmembrane</keyword>
<evidence type="ECO:0000313" key="2">
    <source>
        <dbReference type="EMBL" id="BBX04745.1"/>
    </source>
</evidence>
<evidence type="ECO:0000256" key="1">
    <source>
        <dbReference type="SAM" id="Phobius"/>
    </source>
</evidence>
<feature type="transmembrane region" description="Helical" evidence="1">
    <location>
        <begin position="187"/>
        <end position="209"/>
    </location>
</feature>
<feature type="transmembrane region" description="Helical" evidence="1">
    <location>
        <begin position="277"/>
        <end position="297"/>
    </location>
</feature>
<evidence type="ECO:0000313" key="3">
    <source>
        <dbReference type="Proteomes" id="UP000466681"/>
    </source>
</evidence>
<name>A0AAD1HH83_9MYCO</name>
<feature type="transmembrane region" description="Helical" evidence="1">
    <location>
        <begin position="61"/>
        <end position="83"/>
    </location>
</feature>
<feature type="transmembrane region" description="Helical" evidence="1">
    <location>
        <begin position="229"/>
        <end position="249"/>
    </location>
</feature>
<keyword evidence="1" id="KW-1133">Transmembrane helix</keyword>
<dbReference type="Proteomes" id="UP000466681">
    <property type="component" value="Chromosome"/>
</dbReference>
<organism evidence="2 3">
    <name type="scientific">Mycolicibacterium moriokaense</name>
    <dbReference type="NCBI Taxonomy" id="39691"/>
    <lineage>
        <taxon>Bacteria</taxon>
        <taxon>Bacillati</taxon>
        <taxon>Actinomycetota</taxon>
        <taxon>Actinomycetes</taxon>
        <taxon>Mycobacteriales</taxon>
        <taxon>Mycobacteriaceae</taxon>
        <taxon>Mycolicibacterium</taxon>
    </lineage>
</organism>